<dbReference type="EMBL" id="KZ805454">
    <property type="protein sequence ID" value="PVH96783.1"/>
    <property type="molecule type" value="Genomic_DNA"/>
</dbReference>
<reference evidence="2 3" key="1">
    <citation type="journal article" date="2018" name="Sci. Rep.">
        <title>Comparative genomics provides insights into the lifestyle and reveals functional heterogeneity of dark septate endophytic fungi.</title>
        <authorList>
            <person name="Knapp D.G."/>
            <person name="Nemeth J.B."/>
            <person name="Barry K."/>
            <person name="Hainaut M."/>
            <person name="Henrissat B."/>
            <person name="Johnson J."/>
            <person name="Kuo A."/>
            <person name="Lim J.H.P."/>
            <person name="Lipzen A."/>
            <person name="Nolan M."/>
            <person name="Ohm R.A."/>
            <person name="Tamas L."/>
            <person name="Grigoriev I.V."/>
            <person name="Spatafora J.W."/>
            <person name="Nagy L.G."/>
            <person name="Kovacs G.M."/>
        </authorList>
    </citation>
    <scope>NUCLEOTIDE SEQUENCE [LARGE SCALE GENOMIC DNA]</scope>
    <source>
        <strain evidence="2 3">DSE2036</strain>
    </source>
</reference>
<dbReference type="PANTHER" id="PTHR35043">
    <property type="entry name" value="TRANSCRIPTION FACTOR DOMAIN-CONTAINING PROTEIN"/>
    <property type="match status" value="1"/>
</dbReference>
<feature type="transmembrane region" description="Helical" evidence="1">
    <location>
        <begin position="202"/>
        <end position="222"/>
    </location>
</feature>
<dbReference type="Proteomes" id="UP000244855">
    <property type="component" value="Unassembled WGS sequence"/>
</dbReference>
<gene>
    <name evidence="2" type="ORF">DM02DRAFT_598566</name>
</gene>
<sequence length="495" mass="57599">MAANHSFASQSSSNSTNAGQFVGWKGTSNDRGTIDIMWSSCVTIFLCCWVSTYPNTGSPKDKWHHSLRDKLSLALISILGPDFLFGIAYGQFSSARRSVKLFAKDQSLSNGTKWTYAYAFFTDMGGIHLTSPDFPDGFPINAEQLHYLVLHKHVDFPDMSLMSIAERNTLDTLSRIITVFQAFWFFVTEIQRIRIGLPMTTLELTALSFTFVMFATSIIWYAKPAIPKPRPIRTKDGKTVEHIRVYARLNTHHNLPDTWYQTPLSFIGENQFRINAHWNYYVQLSRMIRFPFISRPLTSRPWDRFPSDTWLPGDLKLSVFAVTILLGFSFLFTLAWNFDFPTYTEKLLWRICSIYHTVFSLYGGGYYWIEMVKNSRRQSMRPNTPQLEQQQISPMTLAHNRERQTRNPLPNNLMKGIVRRFSINLELLRKSWRNISTDQDPNMEVPLRVLFPISFTCFLYVLCRFYLYFEDFFALRKQPADVYVTVNKFIPFLIG</sequence>
<dbReference type="PANTHER" id="PTHR35043:SF8">
    <property type="entry name" value="DUF4220 DOMAIN-CONTAINING PROTEIN"/>
    <property type="match status" value="1"/>
</dbReference>
<keyword evidence="3" id="KW-1185">Reference proteome</keyword>
<feature type="transmembrane region" description="Helical" evidence="1">
    <location>
        <begin position="73"/>
        <end position="92"/>
    </location>
</feature>
<evidence type="ECO:0000313" key="2">
    <source>
        <dbReference type="EMBL" id="PVH96783.1"/>
    </source>
</evidence>
<keyword evidence="1" id="KW-1133">Transmembrane helix</keyword>
<name>A0A2V1DGQ0_9PLEO</name>
<feature type="transmembrane region" description="Helical" evidence="1">
    <location>
        <begin position="449"/>
        <end position="469"/>
    </location>
</feature>
<dbReference type="OrthoDB" id="9451547at2759"/>
<keyword evidence="1" id="KW-0472">Membrane</keyword>
<feature type="transmembrane region" description="Helical" evidence="1">
    <location>
        <begin position="347"/>
        <end position="369"/>
    </location>
</feature>
<keyword evidence="1" id="KW-0812">Transmembrane</keyword>
<accession>A0A2V1DGQ0</accession>
<evidence type="ECO:0000256" key="1">
    <source>
        <dbReference type="SAM" id="Phobius"/>
    </source>
</evidence>
<evidence type="ECO:0000313" key="3">
    <source>
        <dbReference type="Proteomes" id="UP000244855"/>
    </source>
</evidence>
<organism evidence="2 3">
    <name type="scientific">Periconia macrospinosa</name>
    <dbReference type="NCBI Taxonomy" id="97972"/>
    <lineage>
        <taxon>Eukaryota</taxon>
        <taxon>Fungi</taxon>
        <taxon>Dikarya</taxon>
        <taxon>Ascomycota</taxon>
        <taxon>Pezizomycotina</taxon>
        <taxon>Dothideomycetes</taxon>
        <taxon>Pleosporomycetidae</taxon>
        <taxon>Pleosporales</taxon>
        <taxon>Massarineae</taxon>
        <taxon>Periconiaceae</taxon>
        <taxon>Periconia</taxon>
    </lineage>
</organism>
<dbReference type="AlphaFoldDB" id="A0A2V1DGQ0"/>
<protein>
    <submittedName>
        <fullName evidence="2">Uncharacterized protein</fullName>
    </submittedName>
</protein>
<dbReference type="STRING" id="97972.A0A2V1DGQ0"/>
<proteinExistence type="predicted"/>
<feature type="transmembrane region" description="Helical" evidence="1">
    <location>
        <begin position="36"/>
        <end position="53"/>
    </location>
</feature>
<feature type="transmembrane region" description="Helical" evidence="1">
    <location>
        <begin position="317"/>
        <end position="335"/>
    </location>
</feature>